<dbReference type="EnsemblMetazoa" id="XM_022800941">
    <property type="protein sequence ID" value="XP_022656676"/>
    <property type="gene ID" value="LOC111248478"/>
</dbReference>
<dbReference type="PROSITE" id="PS00028">
    <property type="entry name" value="ZINC_FINGER_C2H2_1"/>
    <property type="match status" value="1"/>
</dbReference>
<evidence type="ECO:0000313" key="8">
    <source>
        <dbReference type="Proteomes" id="UP000594260"/>
    </source>
</evidence>
<dbReference type="InterPro" id="IPR022755">
    <property type="entry name" value="Znf_C2H2_jaz"/>
</dbReference>
<protein>
    <recommendedName>
        <fullName evidence="6">C2H2-type domain-containing protein</fullName>
    </recommendedName>
</protein>
<reference evidence="7" key="1">
    <citation type="submission" date="2021-01" db="UniProtKB">
        <authorList>
            <consortium name="EnsemblMetazoa"/>
        </authorList>
    </citation>
    <scope>IDENTIFICATION</scope>
</reference>
<dbReference type="InterPro" id="IPR052644">
    <property type="entry name" value="ZMAT3"/>
</dbReference>
<keyword evidence="1" id="KW-0479">Metal-binding</keyword>
<proteinExistence type="predicted"/>
<keyword evidence="8" id="KW-1185">Reference proteome</keyword>
<evidence type="ECO:0000256" key="5">
    <source>
        <dbReference type="SAM" id="MobiDB-lite"/>
    </source>
</evidence>
<dbReference type="PANTHER" id="PTHR46786">
    <property type="entry name" value="ZINC FINGER MATRIN-TYPE PROTEIN 3"/>
    <property type="match status" value="1"/>
</dbReference>
<feature type="compositionally biased region" description="Polar residues" evidence="5">
    <location>
        <begin position="141"/>
        <end position="178"/>
    </location>
</feature>
<dbReference type="InterPro" id="IPR003604">
    <property type="entry name" value="Matrin/U1-like-C_Znf_C2H2"/>
</dbReference>
<dbReference type="SUPFAM" id="SSF57667">
    <property type="entry name" value="beta-beta-alpha zinc fingers"/>
    <property type="match status" value="3"/>
</dbReference>
<feature type="domain" description="C2H2-type" evidence="6">
    <location>
        <begin position="432"/>
        <end position="461"/>
    </location>
</feature>
<dbReference type="PROSITE" id="PS50157">
    <property type="entry name" value="ZINC_FINGER_C2H2_2"/>
    <property type="match status" value="1"/>
</dbReference>
<feature type="compositionally biased region" description="Low complexity" evidence="5">
    <location>
        <begin position="197"/>
        <end position="212"/>
    </location>
</feature>
<dbReference type="GO" id="GO:0008270">
    <property type="term" value="F:zinc ion binding"/>
    <property type="evidence" value="ECO:0007669"/>
    <property type="project" value="UniProtKB-KW"/>
</dbReference>
<feature type="region of interest" description="Disordered" evidence="5">
    <location>
        <begin position="70"/>
        <end position="212"/>
    </location>
</feature>
<dbReference type="SMART" id="SM00451">
    <property type="entry name" value="ZnF_U1"/>
    <property type="match status" value="3"/>
</dbReference>
<evidence type="ECO:0000256" key="2">
    <source>
        <dbReference type="ARBA" id="ARBA00022771"/>
    </source>
</evidence>
<feature type="compositionally biased region" description="Low complexity" evidence="5">
    <location>
        <begin position="93"/>
        <end position="116"/>
    </location>
</feature>
<dbReference type="KEGG" id="vde:111248478"/>
<dbReference type="InterPro" id="IPR036236">
    <property type="entry name" value="Znf_C2H2_sf"/>
</dbReference>
<keyword evidence="2 4" id="KW-0863">Zinc-finger</keyword>
<keyword evidence="3" id="KW-0862">Zinc</keyword>
<evidence type="ECO:0000259" key="6">
    <source>
        <dbReference type="PROSITE" id="PS50157"/>
    </source>
</evidence>
<accession>A0A7M7JSU4</accession>
<dbReference type="EnsemblMetazoa" id="XM_022800942">
    <property type="protein sequence ID" value="XP_022656677"/>
    <property type="gene ID" value="LOC111248478"/>
</dbReference>
<dbReference type="OrthoDB" id="434647at2759"/>
<evidence type="ECO:0000256" key="1">
    <source>
        <dbReference type="ARBA" id="ARBA00022723"/>
    </source>
</evidence>
<dbReference type="Proteomes" id="UP000594260">
    <property type="component" value="Unplaced"/>
</dbReference>
<dbReference type="Pfam" id="PF12874">
    <property type="entry name" value="zf-met"/>
    <property type="match status" value="2"/>
</dbReference>
<dbReference type="RefSeq" id="XP_022656677.1">
    <property type="nucleotide sequence ID" value="XM_022800942.1"/>
</dbReference>
<evidence type="ECO:0000256" key="4">
    <source>
        <dbReference type="PROSITE-ProRule" id="PRU00042"/>
    </source>
</evidence>
<dbReference type="GeneID" id="111248478"/>
<evidence type="ECO:0000256" key="3">
    <source>
        <dbReference type="ARBA" id="ARBA00022833"/>
    </source>
</evidence>
<dbReference type="PANTHER" id="PTHR46786:SF1">
    <property type="entry name" value="ZINC FINGER MATRIN-TYPE PROTEIN 3"/>
    <property type="match status" value="1"/>
</dbReference>
<dbReference type="Gene3D" id="3.30.160.60">
    <property type="entry name" value="Classic Zinc Finger"/>
    <property type="match status" value="3"/>
</dbReference>
<organism evidence="7 8">
    <name type="scientific">Varroa destructor</name>
    <name type="common">Honeybee mite</name>
    <dbReference type="NCBI Taxonomy" id="109461"/>
    <lineage>
        <taxon>Eukaryota</taxon>
        <taxon>Metazoa</taxon>
        <taxon>Ecdysozoa</taxon>
        <taxon>Arthropoda</taxon>
        <taxon>Chelicerata</taxon>
        <taxon>Arachnida</taxon>
        <taxon>Acari</taxon>
        <taxon>Parasitiformes</taxon>
        <taxon>Mesostigmata</taxon>
        <taxon>Gamasina</taxon>
        <taxon>Dermanyssoidea</taxon>
        <taxon>Varroidae</taxon>
        <taxon>Varroa</taxon>
    </lineage>
</organism>
<dbReference type="RefSeq" id="XP_022656678.1">
    <property type="nucleotide sequence ID" value="XM_022800943.1"/>
</dbReference>
<dbReference type="InParanoid" id="A0A7M7JSU4"/>
<evidence type="ECO:0000313" key="7">
    <source>
        <dbReference type="EnsemblMetazoa" id="XP_022656678"/>
    </source>
</evidence>
<dbReference type="GO" id="GO:0003676">
    <property type="term" value="F:nucleic acid binding"/>
    <property type="evidence" value="ECO:0007669"/>
    <property type="project" value="InterPro"/>
</dbReference>
<name>A0A7M7JSU4_VARDE</name>
<dbReference type="RefSeq" id="XP_022656676.1">
    <property type="nucleotide sequence ID" value="XM_022800941.1"/>
</dbReference>
<dbReference type="AlphaFoldDB" id="A0A7M7JSU4"/>
<sequence>MSAPGFPLAVSAAASVMWRPTAPLAGALAFAPAGFASLLAAPAPACSSLLATQAPQAPTQSAQLFRRTTLPSQNSYRFRAERWTPYSTSSPKGTKPATPSPGATSSTPPQEPVEAPAVEDDALMEPAPPVPDCQPAAIPISDSNVSCQPQGTSPTTNEAQSPIQPSNHTSNDSSTSPQPMGAALNPEKPPTPPSDGLSLSTSATSNASSNCSLTSGVSTFNDPCAQIPSLSDLMQPLYCKVCDAKLNGRLQASAHYDGKSHHRRLRQYLEKAGRTSDLHKLKELHQQKKLEKKSAGGDKLEESFCKLCDVAFTSDVQAKQHYAGRNHQRRLRGEPPLPKGFYNPVTGKWQRQPPTGLPLKIATSAGAATTGVAAAATAALVTGPHGAHASALTPGHHPTVTSANLLGAAQSQAAALTAALFSSQTALQSLPFYCEACNVAFPNQQQMTAHLTSPVHKSRMNDAALLAPLLAAAAAAAAAARSGPGADAGGGLILPLGAPPPLLQFGHPLTAHQHPHFHHLHATTSMTAAAAPCGALPDL</sequence>
<dbReference type="InterPro" id="IPR013087">
    <property type="entry name" value="Znf_C2H2_type"/>
</dbReference>
<dbReference type="EnsemblMetazoa" id="XM_022800943">
    <property type="protein sequence ID" value="XP_022656678"/>
    <property type="gene ID" value="LOC111248478"/>
</dbReference>
<dbReference type="Pfam" id="PF12171">
    <property type="entry name" value="zf-C2H2_jaz"/>
    <property type="match status" value="1"/>
</dbReference>
<dbReference type="SMART" id="SM00355">
    <property type="entry name" value="ZnF_C2H2"/>
    <property type="match status" value="3"/>
</dbReference>